<dbReference type="PANTHER" id="PTHR17550:SF8">
    <property type="entry name" value="RING-TYPE E3 UBIQUITIN TRANSFERASE"/>
    <property type="match status" value="1"/>
</dbReference>
<keyword evidence="7" id="KW-0479">Metal-binding</keyword>
<dbReference type="InterPro" id="IPR013105">
    <property type="entry name" value="TPR_2"/>
</dbReference>
<dbReference type="Proteomes" id="UP001497482">
    <property type="component" value="Chromosome 11"/>
</dbReference>
<feature type="compositionally biased region" description="Polar residues" evidence="15">
    <location>
        <begin position="758"/>
        <end position="777"/>
    </location>
</feature>
<dbReference type="Pfam" id="PF13639">
    <property type="entry name" value="zf-RING_2"/>
    <property type="match status" value="1"/>
</dbReference>
<evidence type="ECO:0000259" key="16">
    <source>
        <dbReference type="PROSITE" id="PS50089"/>
    </source>
</evidence>
<sequence>MDTTGLNQRYQDNSHRTIAPDNWSEPKVLRRNYFSHKFTHDLDSGMFDLWDKISATDKLKAGHHMKICSYWLPILLQRDQSKDVTTWAICMGLVEPNKDVTLKHIDKIEILEAILRAMVTGTIKKAQTKRIIVLSNCFHMQSPEVLENALQWLEGTGEPNIRSRVLELGHLDVCITLLAFVFMEFSQYVKDMSERFRLVMHSLTALPSEDIIKKCEEMKTLGNKYFQKKQYEEAVKYYTKASKLYPENHIIYGNRALCYIRSNNFIKALGDGKLATLISPDWPKGHYRYCEALFGLGEVRRALQANVQAQALCKDSSEGIKDLEAQHQKFSTHPSLTNARPKTTASQRPNVTNNLKPASAPVGRRASPSRAAQSPIRSQAPPNRERQSAAPPSAAEKTAPVRKEPEAKVEDKAQQNKSAATPGTPDSKAAKSGRSSAQGRAESTSKGHEAKSAKSEQKKHMADLSKELTAEVKDAHTALDDLRNRNAEQAFSRALALLGSGTSTQVPGVSSLDVLLLQYGRAKALIQIGRPEELSEAVQLLNQIQASEERTFQCLVCLGFGLACVKENRFVAALTHFSDAVQMVKNKIIPGKLTWPTTTHVVPETQVDCLLNILEESIQVCKFPPSPNGVCRYNEQCVGYSKKEIYFTDPDFKGFIQLHCCHSCRLEYHISCWKSLKSMVFSEKSEKDCLKDPCLTPDCSGLINQIKIYGPTGLVKCKFDVAIPKPVSPRKLAFKQTCTSLKKLKSKEERHVKRKQYKQTAEQAEGGSSETAQLQPSPKTPPRARLHFRDHVLLQISQNMEVLRQESSTCVSALGCRLRPWLQLDLYRGSDVAQRLLLCLEEPAATLGAAVELLLEGRNRVWARLLIQALSEAVDLQPRVSGWAQRLDRAGLSAAPSFLEQYYEELEQLDLSLLLHFSPVRRILMEKLDSQPELISSLGVTLTEYLLQSPPQDIRLFIWALDEHRHHYTSCHSILDQYFDLMDGHCSVLKKPEDNDLSSPSKSKHRVKKKKCPKAFPLFPNPLEGAAADNWDSGLLEDDSLNFLEEPFSVPPHLRHLLTDFEDPYRSRNNGSPTNQASAAPPPLSTAVLYEYFKQILEKHGPLAADYPLLIGEIKNFPVVAQQKIHAAGGLEAFLLSSPVFTKIGSNIGLARAEATDSLDQLDDFLDANSSLYDATFYNRLRETCPNLPCPPVFDLYTDPSAPEPPSPPVASSSRPTDPQGASPDQPPVQDSPEPRVIPVEQSCVAVNTEAIPGFEISQGALIVLMKQQQDMQQQINSTDEQREKRRQQRAEELQALKEELDQSLSFMQVTQQELGLFQNKLEEELKRDQKDKKEHQEQMRAMKQEVEALHQEQQRLKRSISVKKSARETQLQDFIKLSNQSAAEKLRLEEELKRCKDAAAKASKRSYAAQLRVLHEGPEQSGLHRDRLPPHSLDPSLARLKGSQDIEKKISNIQAHYKRQMEEVKSGSRQSEQQSVSEEPAPVQLPEAAAAPPTAPPAGASASPVKKKLNQRKAQEGPAPTVFERALESLEAIFPDTRRSELTGHIQRFRSSNGGLQSLGLQDVVSGVTQLILDQQEERNRSRAHSAQTSAASSSAQLAAAASAWQHLEPLRAPHVNALNSEDPCIICHDDMSEEDTCVLECRHSFHHECIRSWLKEQSTCPTCREHTLLQEDFPALSSKRHI</sequence>
<evidence type="ECO:0000256" key="4">
    <source>
        <dbReference type="ARBA" id="ARBA00012483"/>
    </source>
</evidence>
<dbReference type="Pfam" id="PF07719">
    <property type="entry name" value="TPR_2"/>
    <property type="match status" value="1"/>
</dbReference>
<dbReference type="InterPro" id="IPR056872">
    <property type="entry name" value="TTC3/DZIP3-like_helical"/>
</dbReference>
<protein>
    <recommendedName>
        <fullName evidence="4">RING-type E3 ubiquitin transferase</fullName>
        <ecNumber evidence="4">2.3.2.27</ecNumber>
    </recommendedName>
</protein>
<dbReference type="GO" id="GO:0061630">
    <property type="term" value="F:ubiquitin protein ligase activity"/>
    <property type="evidence" value="ECO:0007669"/>
    <property type="project" value="UniProtKB-EC"/>
</dbReference>
<dbReference type="InterPro" id="IPR019734">
    <property type="entry name" value="TPR_rpt"/>
</dbReference>
<keyword evidence="10 13" id="KW-0802">TPR repeat</keyword>
<evidence type="ECO:0000256" key="12">
    <source>
        <dbReference type="PROSITE-ProRule" id="PRU00175"/>
    </source>
</evidence>
<dbReference type="Pfam" id="PF24905">
    <property type="entry name" value="TTC3_9th"/>
    <property type="match status" value="1"/>
</dbReference>
<dbReference type="PROSITE" id="PS50089">
    <property type="entry name" value="ZF_RING_2"/>
    <property type="match status" value="1"/>
</dbReference>
<keyword evidence="18" id="KW-1185">Reference proteome</keyword>
<reference evidence="17 18" key="1">
    <citation type="submission" date="2024-04" db="EMBL/GenBank/DDBJ databases">
        <authorList>
            <person name="Waldvogel A.-M."/>
            <person name="Schoenle A."/>
        </authorList>
    </citation>
    <scope>NUCLEOTIDE SEQUENCE [LARGE SCALE GENOMIC DNA]</scope>
</reference>
<dbReference type="InterPro" id="IPR056870">
    <property type="entry name" value="TTC3/DZIP3/RBM44-like_helical"/>
</dbReference>
<dbReference type="Gene3D" id="3.30.40.10">
    <property type="entry name" value="Zinc/RING finger domain, C3HC4 (zinc finger)"/>
    <property type="match status" value="1"/>
</dbReference>
<dbReference type="PROSITE" id="PS50005">
    <property type="entry name" value="TPR"/>
    <property type="match status" value="1"/>
</dbReference>
<evidence type="ECO:0000256" key="14">
    <source>
        <dbReference type="SAM" id="Coils"/>
    </source>
</evidence>
<keyword evidence="9 12" id="KW-0863">Zinc-finger</keyword>
<comment type="subcellular location">
    <subcellularLocation>
        <location evidence="2">Cytoplasm</location>
    </subcellularLocation>
</comment>
<dbReference type="InterPro" id="IPR001841">
    <property type="entry name" value="Znf_RING"/>
</dbReference>
<dbReference type="CDD" id="cd16481">
    <property type="entry name" value="RING-H2_TTC3"/>
    <property type="match status" value="1"/>
</dbReference>
<dbReference type="Gene3D" id="1.25.40.10">
    <property type="entry name" value="Tetratricopeptide repeat domain"/>
    <property type="match status" value="1"/>
</dbReference>
<keyword evidence="11" id="KW-0862">Zinc</keyword>
<proteinExistence type="predicted"/>
<feature type="compositionally biased region" description="Basic and acidic residues" evidence="15">
    <location>
        <begin position="399"/>
        <end position="414"/>
    </location>
</feature>
<dbReference type="GO" id="GO:0008270">
    <property type="term" value="F:zinc ion binding"/>
    <property type="evidence" value="ECO:0007669"/>
    <property type="project" value="UniProtKB-KW"/>
</dbReference>
<dbReference type="EMBL" id="OZ035833">
    <property type="protein sequence ID" value="CAL1572754.1"/>
    <property type="molecule type" value="Genomic_DNA"/>
</dbReference>
<keyword evidence="14" id="KW-0175">Coiled coil</keyword>
<evidence type="ECO:0000256" key="5">
    <source>
        <dbReference type="ARBA" id="ARBA00022490"/>
    </source>
</evidence>
<feature type="region of interest" description="Disordered" evidence="15">
    <location>
        <begin position="1196"/>
        <end position="1235"/>
    </location>
</feature>
<evidence type="ECO:0000313" key="18">
    <source>
        <dbReference type="Proteomes" id="UP001497482"/>
    </source>
</evidence>
<feature type="region of interest" description="Disordered" evidence="15">
    <location>
        <begin position="1413"/>
        <end position="1445"/>
    </location>
</feature>
<organism evidence="17 18">
    <name type="scientific">Knipowitschia caucasica</name>
    <name type="common">Caucasian dwarf goby</name>
    <name type="synonym">Pomatoschistus caucasicus</name>
    <dbReference type="NCBI Taxonomy" id="637954"/>
    <lineage>
        <taxon>Eukaryota</taxon>
        <taxon>Metazoa</taxon>
        <taxon>Chordata</taxon>
        <taxon>Craniata</taxon>
        <taxon>Vertebrata</taxon>
        <taxon>Euteleostomi</taxon>
        <taxon>Actinopterygii</taxon>
        <taxon>Neopterygii</taxon>
        <taxon>Teleostei</taxon>
        <taxon>Neoteleostei</taxon>
        <taxon>Acanthomorphata</taxon>
        <taxon>Gobiaria</taxon>
        <taxon>Gobiiformes</taxon>
        <taxon>Gobioidei</taxon>
        <taxon>Gobiidae</taxon>
        <taxon>Gobiinae</taxon>
        <taxon>Knipowitschia</taxon>
    </lineage>
</organism>
<evidence type="ECO:0000313" key="17">
    <source>
        <dbReference type="EMBL" id="CAL1572754.1"/>
    </source>
</evidence>
<feature type="compositionally biased region" description="Polar residues" evidence="15">
    <location>
        <begin position="370"/>
        <end position="381"/>
    </location>
</feature>
<dbReference type="EC" id="2.3.2.27" evidence="4"/>
<feature type="region of interest" description="Disordered" evidence="15">
    <location>
        <begin position="752"/>
        <end position="781"/>
    </location>
</feature>
<evidence type="ECO:0000256" key="8">
    <source>
        <dbReference type="ARBA" id="ARBA00022737"/>
    </source>
</evidence>
<feature type="region of interest" description="Disordered" evidence="15">
    <location>
        <begin position="327"/>
        <end position="462"/>
    </location>
</feature>
<feature type="compositionally biased region" description="Polar residues" evidence="15">
    <location>
        <begin position="433"/>
        <end position="442"/>
    </location>
</feature>
<evidence type="ECO:0000256" key="2">
    <source>
        <dbReference type="ARBA" id="ARBA00004496"/>
    </source>
</evidence>
<evidence type="ECO:0000256" key="9">
    <source>
        <dbReference type="ARBA" id="ARBA00022771"/>
    </source>
</evidence>
<comment type="pathway">
    <text evidence="3">Protein modification; protein ubiquitination.</text>
</comment>
<feature type="compositionally biased region" description="Basic and acidic residues" evidence="15">
    <location>
        <begin position="443"/>
        <end position="462"/>
    </location>
</feature>
<keyword evidence="6" id="KW-0808">Transferase</keyword>
<feature type="coiled-coil region" evidence="14">
    <location>
        <begin position="1284"/>
        <end position="1360"/>
    </location>
</feature>
<dbReference type="InterPro" id="IPR011990">
    <property type="entry name" value="TPR-like_helical_dom_sf"/>
</dbReference>
<dbReference type="SUPFAM" id="SSF57850">
    <property type="entry name" value="RING/U-box"/>
    <property type="match status" value="1"/>
</dbReference>
<keyword evidence="8" id="KW-0677">Repeat</keyword>
<evidence type="ECO:0000256" key="7">
    <source>
        <dbReference type="ARBA" id="ARBA00022723"/>
    </source>
</evidence>
<feature type="compositionally biased region" description="Polar residues" evidence="15">
    <location>
        <begin position="328"/>
        <end position="356"/>
    </location>
</feature>
<evidence type="ECO:0000256" key="3">
    <source>
        <dbReference type="ARBA" id="ARBA00004906"/>
    </source>
</evidence>
<feature type="compositionally biased region" description="Low complexity" evidence="15">
    <location>
        <begin position="1487"/>
        <end position="1505"/>
    </location>
</feature>
<evidence type="ECO:0000256" key="11">
    <source>
        <dbReference type="ARBA" id="ARBA00022833"/>
    </source>
</evidence>
<feature type="compositionally biased region" description="Basic and acidic residues" evidence="15">
    <location>
        <begin position="1414"/>
        <end position="1430"/>
    </location>
</feature>
<accession>A0AAV2JBM9</accession>
<evidence type="ECO:0000256" key="1">
    <source>
        <dbReference type="ARBA" id="ARBA00000900"/>
    </source>
</evidence>
<dbReference type="SMART" id="SM00184">
    <property type="entry name" value="RING"/>
    <property type="match status" value="1"/>
</dbReference>
<dbReference type="Pfam" id="PF24525">
    <property type="entry name" value="TTC3"/>
    <property type="match status" value="1"/>
</dbReference>
<feature type="compositionally biased region" description="Low complexity" evidence="15">
    <location>
        <begin position="1468"/>
        <end position="1480"/>
    </location>
</feature>
<dbReference type="InterPro" id="IPR013083">
    <property type="entry name" value="Znf_RING/FYVE/PHD"/>
</dbReference>
<name>A0AAV2JBM9_KNICA</name>
<dbReference type="SMART" id="SM00028">
    <property type="entry name" value="TPR"/>
    <property type="match status" value="3"/>
</dbReference>
<evidence type="ECO:0000256" key="10">
    <source>
        <dbReference type="ARBA" id="ARBA00022803"/>
    </source>
</evidence>
<keyword evidence="5" id="KW-0963">Cytoplasm</keyword>
<dbReference type="GO" id="GO:0005737">
    <property type="term" value="C:cytoplasm"/>
    <property type="evidence" value="ECO:0007669"/>
    <property type="project" value="UniProtKB-SubCell"/>
</dbReference>
<dbReference type="InterPro" id="IPR056871">
    <property type="entry name" value="WH_TTC3"/>
</dbReference>
<feature type="region of interest" description="Disordered" evidence="15">
    <location>
        <begin position="1460"/>
        <end position="1519"/>
    </location>
</feature>
<dbReference type="Pfam" id="PF24812">
    <property type="entry name" value="WHD_TTC3"/>
    <property type="match status" value="1"/>
</dbReference>
<dbReference type="SUPFAM" id="SSF48452">
    <property type="entry name" value="TPR-like"/>
    <property type="match status" value="1"/>
</dbReference>
<feature type="domain" description="RING-type" evidence="16">
    <location>
        <begin position="1626"/>
        <end position="1666"/>
    </location>
</feature>
<dbReference type="Pfam" id="PF19179">
    <property type="entry name" value="TTC3_DZIP3_dom"/>
    <property type="match status" value="1"/>
</dbReference>
<feature type="repeat" description="TPR" evidence="13">
    <location>
        <begin position="215"/>
        <end position="248"/>
    </location>
</feature>
<comment type="catalytic activity">
    <reaction evidence="1">
        <text>S-ubiquitinyl-[E2 ubiquitin-conjugating enzyme]-L-cysteine + [acceptor protein]-L-lysine = [E2 ubiquitin-conjugating enzyme]-L-cysteine + N(6)-ubiquitinyl-[acceptor protein]-L-lysine.</text>
        <dbReference type="EC" id="2.3.2.27"/>
    </reaction>
</comment>
<evidence type="ECO:0000256" key="13">
    <source>
        <dbReference type="PROSITE-ProRule" id="PRU00339"/>
    </source>
</evidence>
<evidence type="ECO:0000256" key="15">
    <source>
        <dbReference type="SAM" id="MobiDB-lite"/>
    </source>
</evidence>
<evidence type="ECO:0000256" key="6">
    <source>
        <dbReference type="ARBA" id="ARBA00022679"/>
    </source>
</evidence>
<dbReference type="InterPro" id="IPR043866">
    <property type="entry name" value="TTC3/DZIP3_dom"/>
</dbReference>
<gene>
    <name evidence="17" type="ORF">KC01_LOCUS4764</name>
</gene>
<dbReference type="PANTHER" id="PTHR17550">
    <property type="entry name" value="E3 UBIQUITIN-PROTEIN LIGASE TTC3"/>
    <property type="match status" value="1"/>
</dbReference>